<accession>A0A1J4K7I7</accession>
<evidence type="ECO:0000313" key="4">
    <source>
        <dbReference type="EMBL" id="OHT07343.1"/>
    </source>
</evidence>
<feature type="region of interest" description="Disordered" evidence="2">
    <location>
        <begin position="68"/>
        <end position="106"/>
    </location>
</feature>
<evidence type="ECO:0000313" key="5">
    <source>
        <dbReference type="Proteomes" id="UP000179807"/>
    </source>
</evidence>
<comment type="caution">
    <text evidence="4">The sequence shown here is derived from an EMBL/GenBank/DDBJ whole genome shotgun (WGS) entry which is preliminary data.</text>
</comment>
<dbReference type="OrthoDB" id="427030at2759"/>
<organism evidence="4 5">
    <name type="scientific">Tritrichomonas foetus</name>
    <dbReference type="NCBI Taxonomy" id="1144522"/>
    <lineage>
        <taxon>Eukaryota</taxon>
        <taxon>Metamonada</taxon>
        <taxon>Parabasalia</taxon>
        <taxon>Tritrichomonadida</taxon>
        <taxon>Tritrichomonadidae</taxon>
        <taxon>Tritrichomonas</taxon>
    </lineage>
</organism>
<reference evidence="4" key="1">
    <citation type="submission" date="2016-10" db="EMBL/GenBank/DDBJ databases">
        <authorList>
            <person name="Benchimol M."/>
            <person name="Almeida L.G."/>
            <person name="Vasconcelos A.T."/>
            <person name="Perreira-Neves A."/>
            <person name="Rosa I.A."/>
            <person name="Tasca T."/>
            <person name="Bogo M.R."/>
            <person name="de Souza W."/>
        </authorList>
    </citation>
    <scope>NUCLEOTIDE SEQUENCE [LARGE SCALE GENOMIC DNA]</scope>
    <source>
        <strain evidence="4">K</strain>
    </source>
</reference>
<keyword evidence="5" id="KW-1185">Reference proteome</keyword>
<feature type="compositionally biased region" description="Basic and acidic residues" evidence="2">
    <location>
        <begin position="29"/>
        <end position="40"/>
    </location>
</feature>
<dbReference type="GO" id="GO:0008270">
    <property type="term" value="F:zinc ion binding"/>
    <property type="evidence" value="ECO:0007669"/>
    <property type="project" value="UniProtKB-KW"/>
</dbReference>
<dbReference type="PROSITE" id="PS50157">
    <property type="entry name" value="ZINC_FINGER_C2H2_2"/>
    <property type="match status" value="1"/>
</dbReference>
<keyword evidence="1" id="KW-0479">Metal-binding</keyword>
<dbReference type="SMART" id="SM00355">
    <property type="entry name" value="ZnF_C2H2"/>
    <property type="match status" value="2"/>
</dbReference>
<evidence type="ECO:0000259" key="3">
    <source>
        <dbReference type="PROSITE" id="PS50157"/>
    </source>
</evidence>
<proteinExistence type="predicted"/>
<keyword evidence="1" id="KW-0862">Zinc</keyword>
<protein>
    <recommendedName>
        <fullName evidence="3">C2H2-type domain-containing protein</fullName>
    </recommendedName>
</protein>
<keyword evidence="1" id="KW-0863">Zinc-finger</keyword>
<dbReference type="RefSeq" id="XP_068360479.1">
    <property type="nucleotide sequence ID" value="XM_068503797.1"/>
</dbReference>
<dbReference type="GeneID" id="94838501"/>
<dbReference type="InterPro" id="IPR013087">
    <property type="entry name" value="Znf_C2H2_type"/>
</dbReference>
<feature type="compositionally biased region" description="Polar residues" evidence="2">
    <location>
        <begin position="72"/>
        <end position="82"/>
    </location>
</feature>
<evidence type="ECO:0000256" key="2">
    <source>
        <dbReference type="SAM" id="MobiDB-lite"/>
    </source>
</evidence>
<name>A0A1J4K7I7_9EUKA</name>
<feature type="compositionally biased region" description="Low complexity" evidence="2">
    <location>
        <begin position="83"/>
        <end position="96"/>
    </location>
</feature>
<dbReference type="AlphaFoldDB" id="A0A1J4K7I7"/>
<sequence length="323" mass="37844">MTENDNDNEEECLATLTKDILTKIVAKHPPQEVKSKDNESSHNLPLSPVETPQHILINNNEINSDDLESLERSSFPSEDFQNSDSSNLFPNRSSSSSDDHNESNLDNNDDYFDDYFVRKRYIDDMIDCRNREDLITLINKWSIYQTFDVSLDDDILEAMIKSHSLVRAVLYACPFPNCLVIFTTSSQIKRHIEQSHDGTDQNMFVEIVSKTINYDLQYSCDDIDISPYFCLLDKCGCIFESLKSLKYHYSDCHRELKLLTQNYGWFWAQINDNADKFENNPSLSYFINPTKIYIYKDSIMLQFINHSNYYILIINERNFTYFN</sequence>
<dbReference type="PROSITE" id="PS00028">
    <property type="entry name" value="ZINC_FINGER_C2H2_1"/>
    <property type="match status" value="2"/>
</dbReference>
<evidence type="ECO:0000256" key="1">
    <source>
        <dbReference type="PROSITE-ProRule" id="PRU00042"/>
    </source>
</evidence>
<gene>
    <name evidence="4" type="ORF">TRFO_24530</name>
</gene>
<feature type="domain" description="C2H2-type" evidence="3">
    <location>
        <begin position="171"/>
        <end position="201"/>
    </location>
</feature>
<dbReference type="Proteomes" id="UP000179807">
    <property type="component" value="Unassembled WGS sequence"/>
</dbReference>
<dbReference type="VEuPathDB" id="TrichDB:TRFO_24530"/>
<dbReference type="EMBL" id="MLAK01000700">
    <property type="protein sequence ID" value="OHT07343.1"/>
    <property type="molecule type" value="Genomic_DNA"/>
</dbReference>
<feature type="region of interest" description="Disordered" evidence="2">
    <location>
        <begin position="27"/>
        <end position="53"/>
    </location>
</feature>